<dbReference type="AlphaFoldDB" id="A0A2N6CTU1"/>
<proteinExistence type="inferred from homology"/>
<dbReference type="Pfam" id="PF00582">
    <property type="entry name" value="Usp"/>
    <property type="match status" value="1"/>
</dbReference>
<dbReference type="CDD" id="cd00293">
    <property type="entry name" value="USP-like"/>
    <property type="match status" value="1"/>
</dbReference>
<dbReference type="Gene3D" id="3.40.50.620">
    <property type="entry name" value="HUPs"/>
    <property type="match status" value="1"/>
</dbReference>
<dbReference type="InterPro" id="IPR006016">
    <property type="entry name" value="UspA"/>
</dbReference>
<dbReference type="SUPFAM" id="SSF52402">
    <property type="entry name" value="Adenine nucleotide alpha hydrolases-like"/>
    <property type="match status" value="1"/>
</dbReference>
<sequence length="128" mass="14192">MLKKINCIVYASDFGPNMRKGFKMAVGLAQTNQARLIFLHVIEPPGRTAEMILNSYVSDDQLDVMRSKSVAKICEVINGRIDKFAAEELSSDYGLSQCRPECRIEEGKPVDRILAVAKDVNADLIVMG</sequence>
<comment type="caution">
    <text evidence="3">The sequence shown here is derived from an EMBL/GenBank/DDBJ whole genome shotgun (WGS) entry which is preliminary data.</text>
</comment>
<evidence type="ECO:0000313" key="4">
    <source>
        <dbReference type="Proteomes" id="UP000235015"/>
    </source>
</evidence>
<feature type="domain" description="UspA" evidence="2">
    <location>
        <begin position="8"/>
        <end position="128"/>
    </location>
</feature>
<reference evidence="3 4" key="1">
    <citation type="submission" date="2017-11" db="EMBL/GenBank/DDBJ databases">
        <title>Genome-resolved metagenomics identifies genetic mobility, metabolic interactions, and unexpected diversity in perchlorate-reducing communities.</title>
        <authorList>
            <person name="Barnum T.P."/>
            <person name="Figueroa I.A."/>
            <person name="Carlstrom C.I."/>
            <person name="Lucas L.N."/>
            <person name="Engelbrektson A.L."/>
            <person name="Coates J.D."/>
        </authorList>
    </citation>
    <scope>NUCLEOTIDE SEQUENCE [LARGE SCALE GENOMIC DNA]</scope>
    <source>
        <strain evidence="3">BM301</strain>
    </source>
</reference>
<dbReference type="InterPro" id="IPR014729">
    <property type="entry name" value="Rossmann-like_a/b/a_fold"/>
</dbReference>
<evidence type="ECO:0000313" key="3">
    <source>
        <dbReference type="EMBL" id="PLX60587.1"/>
    </source>
</evidence>
<dbReference type="PANTHER" id="PTHR46268">
    <property type="entry name" value="STRESS RESPONSE PROTEIN NHAX"/>
    <property type="match status" value="1"/>
</dbReference>
<comment type="similarity">
    <text evidence="1">Belongs to the universal stress protein A family.</text>
</comment>
<protein>
    <recommendedName>
        <fullName evidence="2">UspA domain-containing protein</fullName>
    </recommendedName>
</protein>
<organism evidence="3 4">
    <name type="scientific">Sedimenticola selenatireducens</name>
    <dbReference type="NCBI Taxonomy" id="191960"/>
    <lineage>
        <taxon>Bacteria</taxon>
        <taxon>Pseudomonadati</taxon>
        <taxon>Pseudomonadota</taxon>
        <taxon>Gammaproteobacteria</taxon>
        <taxon>Chromatiales</taxon>
        <taxon>Sedimenticolaceae</taxon>
        <taxon>Sedimenticola</taxon>
    </lineage>
</organism>
<dbReference type="EMBL" id="PKUN01000023">
    <property type="protein sequence ID" value="PLX60587.1"/>
    <property type="molecule type" value="Genomic_DNA"/>
</dbReference>
<dbReference type="RefSeq" id="WP_273440187.1">
    <property type="nucleotide sequence ID" value="NZ_PKUN01000023.1"/>
</dbReference>
<dbReference type="PANTHER" id="PTHR46268:SF6">
    <property type="entry name" value="UNIVERSAL STRESS PROTEIN UP12"/>
    <property type="match status" value="1"/>
</dbReference>
<dbReference type="STRING" id="1111735.GCA_000428045_02187"/>
<evidence type="ECO:0000259" key="2">
    <source>
        <dbReference type="Pfam" id="PF00582"/>
    </source>
</evidence>
<dbReference type="Proteomes" id="UP000235015">
    <property type="component" value="Unassembled WGS sequence"/>
</dbReference>
<accession>A0A2N6CTU1</accession>
<gene>
    <name evidence="3" type="ORF">C0630_14135</name>
</gene>
<name>A0A2N6CTU1_9GAMM</name>
<evidence type="ECO:0000256" key="1">
    <source>
        <dbReference type="ARBA" id="ARBA00008791"/>
    </source>
</evidence>